<reference evidence="4" key="1">
    <citation type="journal article" date="2019" name="Int. J. Syst. Evol. Microbiol.">
        <title>The Global Catalogue of Microorganisms (GCM) 10K type strain sequencing project: providing services to taxonomists for standard genome sequencing and annotation.</title>
        <authorList>
            <consortium name="The Broad Institute Genomics Platform"/>
            <consortium name="The Broad Institute Genome Sequencing Center for Infectious Disease"/>
            <person name="Wu L."/>
            <person name="Ma J."/>
        </authorList>
    </citation>
    <scope>NUCLEOTIDE SEQUENCE [LARGE SCALE GENOMIC DNA]</scope>
    <source>
        <strain evidence="4">CCM 7427</strain>
    </source>
</reference>
<proteinExistence type="inferred from homology"/>
<name>A0ABW5QGA6_9HYPH</name>
<dbReference type="PANTHER" id="PTHR35601">
    <property type="entry name" value="TOXIN RELE"/>
    <property type="match status" value="1"/>
</dbReference>
<dbReference type="EMBL" id="JBHUNP010000001">
    <property type="protein sequence ID" value="MFD2646717.1"/>
    <property type="molecule type" value="Genomic_DNA"/>
</dbReference>
<dbReference type="Pfam" id="PF05016">
    <property type="entry name" value="ParE_toxin"/>
    <property type="match status" value="1"/>
</dbReference>
<sequence>MSRWTIGFEPRADKDLQRLSSTDRARVLRYLAERVAPLDDPRQLGKALKADFAGAWRYRVGDIRIITRIEFDQVVVVVLAVGHRGEVYR</sequence>
<dbReference type="SUPFAM" id="SSF143011">
    <property type="entry name" value="RelE-like"/>
    <property type="match status" value="1"/>
</dbReference>
<protein>
    <submittedName>
        <fullName evidence="3">Type II toxin-antitoxin system RelE/ParE family toxin</fullName>
    </submittedName>
</protein>
<dbReference type="PANTHER" id="PTHR35601:SF1">
    <property type="entry name" value="TOXIN RELE"/>
    <property type="match status" value="1"/>
</dbReference>
<organism evidence="3 4">
    <name type="scientific">Devosia albogilva</name>
    <dbReference type="NCBI Taxonomy" id="429726"/>
    <lineage>
        <taxon>Bacteria</taxon>
        <taxon>Pseudomonadati</taxon>
        <taxon>Pseudomonadota</taxon>
        <taxon>Alphaproteobacteria</taxon>
        <taxon>Hyphomicrobiales</taxon>
        <taxon>Devosiaceae</taxon>
        <taxon>Devosia</taxon>
    </lineage>
</organism>
<comment type="caution">
    <text evidence="3">The sequence shown here is derived from an EMBL/GenBank/DDBJ whole genome shotgun (WGS) entry which is preliminary data.</text>
</comment>
<dbReference type="RefSeq" id="WP_386831566.1">
    <property type="nucleotide sequence ID" value="NZ_JBHUNP010000001.1"/>
</dbReference>
<comment type="similarity">
    <text evidence="1">Belongs to the RelE toxin family.</text>
</comment>
<accession>A0ABW5QGA6</accession>
<evidence type="ECO:0000256" key="2">
    <source>
        <dbReference type="ARBA" id="ARBA00022649"/>
    </source>
</evidence>
<dbReference type="InterPro" id="IPR035093">
    <property type="entry name" value="RelE/ParE_toxin_dom_sf"/>
</dbReference>
<keyword evidence="4" id="KW-1185">Reference proteome</keyword>
<evidence type="ECO:0000313" key="4">
    <source>
        <dbReference type="Proteomes" id="UP001597521"/>
    </source>
</evidence>
<evidence type="ECO:0000313" key="3">
    <source>
        <dbReference type="EMBL" id="MFD2646717.1"/>
    </source>
</evidence>
<dbReference type="Proteomes" id="UP001597521">
    <property type="component" value="Unassembled WGS sequence"/>
</dbReference>
<evidence type="ECO:0000256" key="1">
    <source>
        <dbReference type="ARBA" id="ARBA00006226"/>
    </source>
</evidence>
<gene>
    <name evidence="3" type="ORF">ACFSX5_02800</name>
</gene>
<keyword evidence="2" id="KW-1277">Toxin-antitoxin system</keyword>
<dbReference type="InterPro" id="IPR007712">
    <property type="entry name" value="RelE/ParE_toxin"/>
</dbReference>
<dbReference type="Gene3D" id="3.30.2310.20">
    <property type="entry name" value="RelE-like"/>
    <property type="match status" value="1"/>
</dbReference>